<dbReference type="GO" id="GO:0043335">
    <property type="term" value="P:protein unfolding"/>
    <property type="evidence" value="ECO:0007669"/>
    <property type="project" value="TreeGrafter"/>
</dbReference>
<keyword evidence="7 11" id="KW-0143">Chaperone</keyword>
<evidence type="ECO:0000313" key="15">
    <source>
        <dbReference type="EMBL" id="PIR41378.1"/>
    </source>
</evidence>
<evidence type="ECO:0000256" key="4">
    <source>
        <dbReference type="ARBA" id="ARBA00016902"/>
    </source>
</evidence>
<dbReference type="Gene3D" id="3.10.50.40">
    <property type="match status" value="1"/>
</dbReference>
<evidence type="ECO:0000256" key="3">
    <source>
        <dbReference type="ARBA" id="ARBA00013194"/>
    </source>
</evidence>
<dbReference type="EMBL" id="PCXO01000006">
    <property type="protein sequence ID" value="PIR41378.1"/>
    <property type="molecule type" value="Genomic_DNA"/>
</dbReference>
<dbReference type="Gene3D" id="1.10.3120.10">
    <property type="entry name" value="Trigger factor, C-terminal domain"/>
    <property type="match status" value="1"/>
</dbReference>
<dbReference type="FunFam" id="3.10.50.40:FF:000001">
    <property type="entry name" value="Trigger factor"/>
    <property type="match status" value="1"/>
</dbReference>
<dbReference type="PIRSF" id="PIRSF003095">
    <property type="entry name" value="Trigger_factor"/>
    <property type="match status" value="1"/>
</dbReference>
<dbReference type="InterPro" id="IPR008880">
    <property type="entry name" value="Trigger_fac_C"/>
</dbReference>
<dbReference type="EC" id="5.2.1.8" evidence="3 11"/>
<comment type="catalytic activity">
    <reaction evidence="1 11 12">
        <text>[protein]-peptidylproline (omega=180) = [protein]-peptidylproline (omega=0)</text>
        <dbReference type="Rhea" id="RHEA:16237"/>
        <dbReference type="Rhea" id="RHEA-COMP:10747"/>
        <dbReference type="Rhea" id="RHEA-COMP:10748"/>
        <dbReference type="ChEBI" id="CHEBI:83833"/>
        <dbReference type="ChEBI" id="CHEBI:83834"/>
        <dbReference type="EC" id="5.2.1.8"/>
    </reaction>
</comment>
<evidence type="ECO:0000256" key="13">
    <source>
        <dbReference type="RuleBase" id="RU003914"/>
    </source>
</evidence>
<dbReference type="InterPro" id="IPR027304">
    <property type="entry name" value="Trigger_fact/SurA_dom_sf"/>
</dbReference>
<evidence type="ECO:0000256" key="11">
    <source>
        <dbReference type="HAMAP-Rule" id="MF_00303"/>
    </source>
</evidence>
<dbReference type="InterPro" id="IPR008881">
    <property type="entry name" value="Trigger_fac_ribosome-bd_bac"/>
</dbReference>
<dbReference type="InterPro" id="IPR046357">
    <property type="entry name" value="PPIase_dom_sf"/>
</dbReference>
<keyword evidence="11" id="KW-0963">Cytoplasm</keyword>
<dbReference type="Gene3D" id="3.30.70.1050">
    <property type="entry name" value="Trigger factor ribosome-binding domain"/>
    <property type="match status" value="1"/>
</dbReference>
<dbReference type="InterPro" id="IPR037041">
    <property type="entry name" value="Trigger_fac_C_sf"/>
</dbReference>
<sequence>MNKNIVKKEDGSLALTISLGADELQGFVSQAEKNIGANLKVDGFRPGAVPPKVVRQKVDPETIKEEALNLSVQASISQVAKEENLTILDSFDFKINKNDSAELNFSVIITPLPKVTLGDYRGLEVERKKTEVRPEEIDKTIDFLRKSRATSRDIESPARRGNRLEVDFEVRLDGQIIEGGESKNHPVVLGDGRFIPGFEDKLIGSKRGETKEFSLVVPKDYYKRDLAGKALDFKVTVNRVEEIILPEINDDFAKSLGQFESLARLRENITQGIIKEKEEAERQRLQAQVIDLIASRAEAEIPSRLVEIQLDTLLSRFDQRLHQQGMELSLYLAQTGKTLESLRKEWRSQAERQVKDSLVLRAIREEEKIEVLEEAVTQRVNEILGQFRSIEEAERSLDLKTLRDRIRDQLAREAVIAFLEKKTKFIPAGK</sequence>
<dbReference type="GO" id="GO:0051301">
    <property type="term" value="P:cell division"/>
    <property type="evidence" value="ECO:0007669"/>
    <property type="project" value="UniProtKB-KW"/>
</dbReference>
<dbReference type="GO" id="GO:0003755">
    <property type="term" value="F:peptidyl-prolyl cis-trans isomerase activity"/>
    <property type="evidence" value="ECO:0007669"/>
    <property type="project" value="UniProtKB-UniRule"/>
</dbReference>
<evidence type="ECO:0000313" key="16">
    <source>
        <dbReference type="Proteomes" id="UP000230232"/>
    </source>
</evidence>
<comment type="caution">
    <text evidence="15">The sequence shown here is derived from an EMBL/GenBank/DDBJ whole genome shotgun (WGS) entry which is preliminary data.</text>
</comment>
<comment type="subcellular location">
    <subcellularLocation>
        <location evidence="11">Cytoplasm</location>
    </subcellularLocation>
    <text evidence="11">About half TF is bound to the ribosome near the polypeptide exit tunnel while the other half is free in the cytoplasm.</text>
</comment>
<dbReference type="PROSITE" id="PS50059">
    <property type="entry name" value="FKBP_PPIASE"/>
    <property type="match status" value="1"/>
</dbReference>
<dbReference type="GO" id="GO:0043022">
    <property type="term" value="F:ribosome binding"/>
    <property type="evidence" value="ECO:0007669"/>
    <property type="project" value="TreeGrafter"/>
</dbReference>
<dbReference type="Pfam" id="PF05697">
    <property type="entry name" value="Trigger_N"/>
    <property type="match status" value="1"/>
</dbReference>
<keyword evidence="6 11" id="KW-0697">Rotamase</keyword>
<proteinExistence type="inferred from homology"/>
<dbReference type="InterPro" id="IPR036611">
    <property type="entry name" value="Trigger_fac_ribosome-bd_sf"/>
</dbReference>
<accession>A0A2H0R4B8</accession>
<dbReference type="PANTHER" id="PTHR30560">
    <property type="entry name" value="TRIGGER FACTOR CHAPERONE AND PEPTIDYL-PROLYL CIS/TRANS ISOMERASE"/>
    <property type="match status" value="1"/>
</dbReference>
<dbReference type="Proteomes" id="UP000230232">
    <property type="component" value="Unassembled WGS sequence"/>
</dbReference>
<dbReference type="SUPFAM" id="SSF54534">
    <property type="entry name" value="FKBP-like"/>
    <property type="match status" value="1"/>
</dbReference>
<evidence type="ECO:0000256" key="5">
    <source>
        <dbReference type="ARBA" id="ARBA00022618"/>
    </source>
</evidence>
<evidence type="ECO:0000256" key="2">
    <source>
        <dbReference type="ARBA" id="ARBA00005464"/>
    </source>
</evidence>
<dbReference type="GO" id="GO:0044183">
    <property type="term" value="F:protein folding chaperone"/>
    <property type="evidence" value="ECO:0007669"/>
    <property type="project" value="TreeGrafter"/>
</dbReference>
<comment type="similarity">
    <text evidence="2 11 13">Belongs to the FKBP-type PPIase family. Tig subfamily.</text>
</comment>
<evidence type="ECO:0000256" key="7">
    <source>
        <dbReference type="ARBA" id="ARBA00023186"/>
    </source>
</evidence>
<dbReference type="GO" id="GO:0051083">
    <property type="term" value="P:'de novo' cotranslational protein folding"/>
    <property type="evidence" value="ECO:0007669"/>
    <property type="project" value="TreeGrafter"/>
</dbReference>
<dbReference type="SUPFAM" id="SSF102735">
    <property type="entry name" value="Trigger factor ribosome-binding domain"/>
    <property type="match status" value="1"/>
</dbReference>
<dbReference type="InterPro" id="IPR005215">
    <property type="entry name" value="Trig_fac"/>
</dbReference>
<keyword evidence="8 11" id="KW-0413">Isomerase</keyword>
<dbReference type="PANTHER" id="PTHR30560:SF3">
    <property type="entry name" value="TRIGGER FACTOR-LIKE PROTEIN TIG, CHLOROPLASTIC"/>
    <property type="match status" value="1"/>
</dbReference>
<dbReference type="InterPro" id="IPR001179">
    <property type="entry name" value="PPIase_FKBP_dom"/>
</dbReference>
<gene>
    <name evidence="11 15" type="primary">tig</name>
    <name evidence="15" type="ORF">COV31_01630</name>
</gene>
<evidence type="ECO:0000256" key="8">
    <source>
        <dbReference type="ARBA" id="ARBA00023235"/>
    </source>
</evidence>
<dbReference type="Pfam" id="PF00254">
    <property type="entry name" value="FKBP_C"/>
    <property type="match status" value="1"/>
</dbReference>
<evidence type="ECO:0000256" key="6">
    <source>
        <dbReference type="ARBA" id="ARBA00023110"/>
    </source>
</evidence>
<feature type="domain" description="PPIase FKBP-type" evidence="14">
    <location>
        <begin position="161"/>
        <end position="246"/>
    </location>
</feature>
<dbReference type="SUPFAM" id="SSF109998">
    <property type="entry name" value="Triger factor/SurA peptide-binding domain-like"/>
    <property type="match status" value="1"/>
</dbReference>
<organism evidence="15 16">
    <name type="scientific">Candidatus Yanofskybacteria bacterium CG10_big_fil_rev_8_21_14_0_10_46_23</name>
    <dbReference type="NCBI Taxonomy" id="1975098"/>
    <lineage>
        <taxon>Bacteria</taxon>
        <taxon>Candidatus Yanofskyibacteriota</taxon>
    </lineage>
</organism>
<evidence type="ECO:0000259" key="14">
    <source>
        <dbReference type="PROSITE" id="PS50059"/>
    </source>
</evidence>
<evidence type="ECO:0000256" key="1">
    <source>
        <dbReference type="ARBA" id="ARBA00000971"/>
    </source>
</evidence>
<dbReference type="AlphaFoldDB" id="A0A2H0R4B8"/>
<keyword evidence="5 11" id="KW-0132">Cell division</keyword>
<dbReference type="Pfam" id="PF05698">
    <property type="entry name" value="Trigger_C"/>
    <property type="match status" value="1"/>
</dbReference>
<comment type="function">
    <text evidence="11">Involved in protein export. Acts as a chaperone by maintaining the newly synthesized protein in an open conformation. Functions as a peptidyl-prolyl cis-trans isomerase.</text>
</comment>
<protein>
    <recommendedName>
        <fullName evidence="4 11">Trigger factor</fullName>
        <shortName evidence="11">TF</shortName>
        <ecNumber evidence="3 11">5.2.1.8</ecNumber>
    </recommendedName>
    <alternativeName>
        <fullName evidence="10 11">PPIase</fullName>
    </alternativeName>
</protein>
<dbReference type="GO" id="GO:0015031">
    <property type="term" value="P:protein transport"/>
    <property type="evidence" value="ECO:0007669"/>
    <property type="project" value="UniProtKB-UniRule"/>
</dbReference>
<dbReference type="HAMAP" id="MF_00303">
    <property type="entry name" value="Trigger_factor_Tig"/>
    <property type="match status" value="1"/>
</dbReference>
<name>A0A2H0R4B8_9BACT</name>
<reference evidence="15 16" key="1">
    <citation type="submission" date="2017-09" db="EMBL/GenBank/DDBJ databases">
        <title>Depth-based differentiation of microbial function through sediment-hosted aquifers and enrichment of novel symbionts in the deep terrestrial subsurface.</title>
        <authorList>
            <person name="Probst A.J."/>
            <person name="Ladd B."/>
            <person name="Jarett J.K."/>
            <person name="Geller-Mcgrath D.E."/>
            <person name="Sieber C.M."/>
            <person name="Emerson J.B."/>
            <person name="Anantharaman K."/>
            <person name="Thomas B.C."/>
            <person name="Malmstrom R."/>
            <person name="Stieglmeier M."/>
            <person name="Klingl A."/>
            <person name="Woyke T."/>
            <person name="Ryan C.M."/>
            <person name="Banfield J.F."/>
        </authorList>
    </citation>
    <scope>NUCLEOTIDE SEQUENCE [LARGE SCALE GENOMIC DNA]</scope>
    <source>
        <strain evidence="15">CG10_big_fil_rev_8_21_14_0_10_46_23</strain>
    </source>
</reference>
<evidence type="ECO:0000256" key="10">
    <source>
        <dbReference type="ARBA" id="ARBA00029986"/>
    </source>
</evidence>
<comment type="domain">
    <text evidence="11">Consists of 3 domains; the N-terminus binds the ribosome, the middle domain has PPIase activity, while the C-terminus has intrinsic chaperone activity on its own.</text>
</comment>
<evidence type="ECO:0000256" key="9">
    <source>
        <dbReference type="ARBA" id="ARBA00023306"/>
    </source>
</evidence>
<dbReference type="NCBIfam" id="TIGR00115">
    <property type="entry name" value="tig"/>
    <property type="match status" value="1"/>
</dbReference>
<evidence type="ECO:0000256" key="12">
    <source>
        <dbReference type="PROSITE-ProRule" id="PRU00277"/>
    </source>
</evidence>
<keyword evidence="9 11" id="KW-0131">Cell cycle</keyword>
<dbReference type="GO" id="GO:0005737">
    <property type="term" value="C:cytoplasm"/>
    <property type="evidence" value="ECO:0007669"/>
    <property type="project" value="UniProtKB-SubCell"/>
</dbReference>